<dbReference type="AlphaFoldDB" id="A0A6M0K6D2"/>
<keyword evidence="3" id="KW-1185">Reference proteome</keyword>
<proteinExistence type="predicted"/>
<gene>
    <name evidence="2" type="ORF">G3446_23890</name>
</gene>
<evidence type="ECO:0000259" key="1">
    <source>
        <dbReference type="Pfam" id="PF13751"/>
    </source>
</evidence>
<accession>A0A6M0K6D2</accession>
<dbReference type="Proteomes" id="UP000483379">
    <property type="component" value="Unassembled WGS sequence"/>
</dbReference>
<name>A0A6M0K6D2_9GAMM</name>
<protein>
    <recommendedName>
        <fullName evidence="1">Transposase DDE domain-containing protein</fullName>
    </recommendedName>
</protein>
<dbReference type="RefSeq" id="WP_164456065.1">
    <property type="nucleotide sequence ID" value="NZ_JAAIJQ010000119.1"/>
</dbReference>
<evidence type="ECO:0000313" key="3">
    <source>
        <dbReference type="Proteomes" id="UP000483379"/>
    </source>
</evidence>
<organism evidence="2 3">
    <name type="scientific">Thiorhodococcus minor</name>
    <dbReference type="NCBI Taxonomy" id="57489"/>
    <lineage>
        <taxon>Bacteria</taxon>
        <taxon>Pseudomonadati</taxon>
        <taxon>Pseudomonadota</taxon>
        <taxon>Gammaproteobacteria</taxon>
        <taxon>Chromatiales</taxon>
        <taxon>Chromatiaceae</taxon>
        <taxon>Thiorhodococcus</taxon>
    </lineage>
</organism>
<evidence type="ECO:0000313" key="2">
    <source>
        <dbReference type="EMBL" id="NEV64871.1"/>
    </source>
</evidence>
<comment type="caution">
    <text evidence="2">The sequence shown here is derived from an EMBL/GenBank/DDBJ whole genome shotgun (WGS) entry which is preliminary data.</text>
</comment>
<sequence>MPRELFNRRCNVEASVFQLVYHTRNKKLKYRGKVRVQLWAFCRAAWINVRRITLHQAKLAEMAA</sequence>
<dbReference type="EMBL" id="JAAIJQ010000119">
    <property type="protein sequence ID" value="NEV64871.1"/>
    <property type="molecule type" value="Genomic_DNA"/>
</dbReference>
<reference evidence="2 3" key="1">
    <citation type="submission" date="2020-02" db="EMBL/GenBank/DDBJ databases">
        <title>Genome sequences of Thiorhodococcus mannitoliphagus and Thiorhodococcus minor, purple sulfur photosynthetic bacteria in the gammaproteobacterial family, Chromatiaceae.</title>
        <authorList>
            <person name="Aviles F.A."/>
            <person name="Meyer T.E."/>
            <person name="Kyndt J.A."/>
        </authorList>
    </citation>
    <scope>NUCLEOTIDE SEQUENCE [LARGE SCALE GENOMIC DNA]</scope>
    <source>
        <strain evidence="2 3">DSM 11518</strain>
    </source>
</reference>
<dbReference type="Pfam" id="PF13751">
    <property type="entry name" value="DDE_Tnp_1_6"/>
    <property type="match status" value="1"/>
</dbReference>
<feature type="domain" description="Transposase DDE" evidence="1">
    <location>
        <begin position="7"/>
        <end position="52"/>
    </location>
</feature>
<dbReference type="InterPro" id="IPR025668">
    <property type="entry name" value="Tnp_DDE_dom"/>
</dbReference>